<gene>
    <name evidence="1" type="ORF">GCM10008942_38710</name>
</gene>
<sequence>MYTAIVENNGSQQYRATSRGYEFVMGQSGANPIETLLAGLCACVSHHVRDRLIEKKIAFSKFAVKADAELVADGLSIARIVLAIEVRGAVVTAAQGDDLIEQSRQCPLYGTLVKGTVIEIGCKSVSP</sequence>
<dbReference type="InterPro" id="IPR036102">
    <property type="entry name" value="OsmC/Ohrsf"/>
</dbReference>
<dbReference type="InterPro" id="IPR015946">
    <property type="entry name" value="KH_dom-like_a/b"/>
</dbReference>
<dbReference type="InterPro" id="IPR003718">
    <property type="entry name" value="OsmC/Ohr_fam"/>
</dbReference>
<dbReference type="SUPFAM" id="SSF82784">
    <property type="entry name" value="OsmC-like"/>
    <property type="match status" value="1"/>
</dbReference>
<dbReference type="Proteomes" id="UP001499951">
    <property type="component" value="Unassembled WGS sequence"/>
</dbReference>
<protein>
    <recommendedName>
        <fullName evidence="3">OsmC family peroxiredoxin</fullName>
    </recommendedName>
</protein>
<accession>A0ABP3QFD8</accession>
<proteinExistence type="predicted"/>
<dbReference type="EMBL" id="BAAADD010000012">
    <property type="protein sequence ID" value="GAA0585964.1"/>
    <property type="molecule type" value="Genomic_DNA"/>
</dbReference>
<evidence type="ECO:0000313" key="1">
    <source>
        <dbReference type="EMBL" id="GAA0585964.1"/>
    </source>
</evidence>
<reference evidence="2" key="1">
    <citation type="journal article" date="2019" name="Int. J. Syst. Evol. Microbiol.">
        <title>The Global Catalogue of Microorganisms (GCM) 10K type strain sequencing project: providing services to taxonomists for standard genome sequencing and annotation.</title>
        <authorList>
            <consortium name="The Broad Institute Genomics Platform"/>
            <consortium name="The Broad Institute Genome Sequencing Center for Infectious Disease"/>
            <person name="Wu L."/>
            <person name="Ma J."/>
        </authorList>
    </citation>
    <scope>NUCLEOTIDE SEQUENCE [LARGE SCALE GENOMIC DNA]</scope>
    <source>
        <strain evidence="2">JCM 15089</strain>
    </source>
</reference>
<evidence type="ECO:0008006" key="3">
    <source>
        <dbReference type="Google" id="ProtNLM"/>
    </source>
</evidence>
<evidence type="ECO:0000313" key="2">
    <source>
        <dbReference type="Proteomes" id="UP001499951"/>
    </source>
</evidence>
<comment type="caution">
    <text evidence="1">The sequence shown here is derived from an EMBL/GenBank/DDBJ whole genome shotgun (WGS) entry which is preliminary data.</text>
</comment>
<name>A0ABP3QFD8_9PROT</name>
<dbReference type="Gene3D" id="3.30.300.20">
    <property type="match status" value="1"/>
</dbReference>
<dbReference type="Pfam" id="PF02566">
    <property type="entry name" value="OsmC"/>
    <property type="match status" value="1"/>
</dbReference>
<organism evidence="1 2">
    <name type="scientific">Rhizomicrobium electricum</name>
    <dbReference type="NCBI Taxonomy" id="480070"/>
    <lineage>
        <taxon>Bacteria</taxon>
        <taxon>Pseudomonadati</taxon>
        <taxon>Pseudomonadota</taxon>
        <taxon>Alphaproteobacteria</taxon>
        <taxon>Micropepsales</taxon>
        <taxon>Micropepsaceae</taxon>
        <taxon>Rhizomicrobium</taxon>
    </lineage>
</organism>
<dbReference type="RefSeq" id="WP_166937309.1">
    <property type="nucleotide sequence ID" value="NZ_BAAADD010000012.1"/>
</dbReference>
<keyword evidence="2" id="KW-1185">Reference proteome</keyword>